<dbReference type="OrthoDB" id="10019840at2"/>
<accession>A0A173SPL0</accession>
<dbReference type="Proteomes" id="UP000095649">
    <property type="component" value="Unassembled WGS sequence"/>
</dbReference>
<organism evidence="1 2">
    <name type="scientific">Faecalibacterium prausnitzii</name>
    <dbReference type="NCBI Taxonomy" id="853"/>
    <lineage>
        <taxon>Bacteria</taxon>
        <taxon>Bacillati</taxon>
        <taxon>Bacillota</taxon>
        <taxon>Clostridia</taxon>
        <taxon>Eubacteriales</taxon>
        <taxon>Oscillospiraceae</taxon>
        <taxon>Faecalibacterium</taxon>
    </lineage>
</organism>
<evidence type="ECO:0000313" key="2">
    <source>
        <dbReference type="Proteomes" id="UP000095649"/>
    </source>
</evidence>
<dbReference type="RefSeq" id="WP_055185721.1">
    <property type="nucleotide sequence ID" value="NZ_CYXN01000006.1"/>
</dbReference>
<reference evidence="1 2" key="1">
    <citation type="submission" date="2015-09" db="EMBL/GenBank/DDBJ databases">
        <authorList>
            <consortium name="Pathogen Informatics"/>
        </authorList>
    </citation>
    <scope>NUCLEOTIDE SEQUENCE [LARGE SCALE GENOMIC DNA]</scope>
    <source>
        <strain evidence="1 2">2789STDY5834970</strain>
    </source>
</reference>
<gene>
    <name evidence="1" type="ORF">ERS852582_01144</name>
</gene>
<proteinExistence type="predicted"/>
<name>A0A173SPL0_9FIRM</name>
<protein>
    <submittedName>
        <fullName evidence="1">Uncharacterized protein</fullName>
    </submittedName>
</protein>
<dbReference type="EMBL" id="CYXN01000006">
    <property type="protein sequence ID" value="CUM92170.1"/>
    <property type="molecule type" value="Genomic_DNA"/>
</dbReference>
<dbReference type="AlphaFoldDB" id="A0A173SPL0"/>
<evidence type="ECO:0000313" key="1">
    <source>
        <dbReference type="EMBL" id="CUM92170.1"/>
    </source>
</evidence>
<sequence length="384" mass="44725">MDQDAKVERLLEMLRRAAEQLPEEESENAKRILSKKLLRKKLESELEIKDTDSQGDDLKADCGLISDAMGKTLDGQPGSIEHKQRLWEVFNVWLAVMEKEYGFSISRPLRPFLESEDGKLIQLLKGLHGTDGLGCEREPLCDTIGVKEKTLRTYLKRLNGDMEDEPWTLGGQRVSTDVKIRKDGRKRYTYTPDTLNPIVMQLNITQAAYLLKSLGIAYDSRCYGNELSADLAYGIWSQLSPYAKKRIREAYVSEDRVTRYVNRSEEEEKEAVAFGAFLDKMEWKAEHWVDEFFTETEMLNRYDDGIDLMLALKDARYGMEHVYTIQCKDKFFPKCRFYFVSRYQPFEIAVVDEAQYQKLGKEYILKEKIGERVMLDEILKVRYN</sequence>